<dbReference type="Proteomes" id="UP000199656">
    <property type="component" value="Unassembled WGS sequence"/>
</dbReference>
<gene>
    <name evidence="1" type="ORF">SAMN05660909_02046</name>
</gene>
<evidence type="ECO:0000313" key="1">
    <source>
        <dbReference type="EMBL" id="SEA45792.1"/>
    </source>
</evidence>
<name>A0A1H4BDA0_9BACT</name>
<evidence type="ECO:0008006" key="3">
    <source>
        <dbReference type="Google" id="ProtNLM"/>
    </source>
</evidence>
<dbReference type="EMBL" id="FNRL01000007">
    <property type="protein sequence ID" value="SEA45792.1"/>
    <property type="molecule type" value="Genomic_DNA"/>
</dbReference>
<sequence length="1072" mass="117565">MEELKSIYQALLYSDGIGQWDRLLSALRDDYVQLEDRDPDELLQFLYGLSKQLVFFNKEGYDAGNWTGLFKSLLANTVTPQLEPIEVVAESRRETQDLPPQVTLLLTFLSLYNKLKDHLNALPSAHAKWYYSKLLKFPLHEPVPDKVQVLFELNKNAAPQLIRANTLLNAGKTEDGISLGYLTMSDIVVNHAQAVTACSLFPERFPSGTKYWKKVYDLTSLQGNFLPFGIPQGSTENPAQVMEPATVGWAVASQLLEMKGGRRQVTITLTSVSYPVAPALADISGITLALTGEKGWITPQILAAEMIAAPFNSIQLRWTLLLLEGSGAVTGFSNAIHTGNFPEGIPVLKVLGSEKNGIPAELLNFQLAAATVTVTVKGLKQLVVQNDEGLLNPNSPFAIFGSWPAIGSRFYIGCRECFSKNITQATVHLKWQNPPVNFAAYYAGYSIVPWFSYTDFKVNIDMLLNGTFDGHELVEDGLMFQGGSKDLEASIELTENKIQTANGAVPLARDVEIPDLSGGYVPGIDRGFIRLTLSGPTYPSFTAFGHNNYANALAAATQAMIQNPAGTHTIPQAPYTPVLKEVSLDYTATDTVFPGDSDRFFHITPFGIEEQKEAGISLFPSFPDYGYLYIGFDNLLPLQQVNTLFHFAPDEVPPSGTDPSGYADPVISWSYLAGNTWQRLRTDQVALDTTAAFRQTGIIALQTGDDANNNAAAMPGRLTWLRAALQQGLNRIAPIDGIFTQAVEAVLDIASLEEFPDTLAAHLTAGLPPGGIAQLPAGSNALKRVMQPYASYGGRPAESAGSFMTRMSERLRHRNRAIQSWDIERIGLAAFPEIAKIKSLNASTTVSPGITTVVIIPKVNMHQPLAKRLQPKANGYTLDNIASGLRSYLPAFAGIQVLNPVYEELLADFMVKFLAGYDPAYYLEQLNTDLIRYISPWAFDEASRLHFDTAVYRSEIIYFIENLPYVDYITDFRLFHLEATDNGSSAIGKMKIGKDFSISRKPNPFIDVMTIGDDFLVGTDWEVVTPSLPASILVSVPRHAITVVDSSRSCNSVIALGIGMMTVNIDFIISKS</sequence>
<dbReference type="OrthoDB" id="9762853at2"/>
<keyword evidence="2" id="KW-1185">Reference proteome</keyword>
<organism evidence="1 2">
    <name type="scientific">Chitinophaga terrae</name>
    <name type="common">ex Kim and Jung 2007</name>
    <dbReference type="NCBI Taxonomy" id="408074"/>
    <lineage>
        <taxon>Bacteria</taxon>
        <taxon>Pseudomonadati</taxon>
        <taxon>Bacteroidota</taxon>
        <taxon>Chitinophagia</taxon>
        <taxon>Chitinophagales</taxon>
        <taxon>Chitinophagaceae</taxon>
        <taxon>Chitinophaga</taxon>
    </lineage>
</organism>
<proteinExistence type="predicted"/>
<reference evidence="2" key="1">
    <citation type="submission" date="2016-10" db="EMBL/GenBank/DDBJ databases">
        <authorList>
            <person name="Varghese N."/>
            <person name="Submissions S."/>
        </authorList>
    </citation>
    <scope>NUCLEOTIDE SEQUENCE [LARGE SCALE GENOMIC DNA]</scope>
    <source>
        <strain evidence="2">DSM 23920</strain>
    </source>
</reference>
<protein>
    <recommendedName>
        <fullName evidence="3">Baseplate protein J-like domain-containing protein</fullName>
    </recommendedName>
</protein>
<dbReference type="RefSeq" id="WP_089761243.1">
    <property type="nucleotide sequence ID" value="NZ_BKAT01000037.1"/>
</dbReference>
<dbReference type="AlphaFoldDB" id="A0A1H4BDA0"/>
<evidence type="ECO:0000313" key="2">
    <source>
        <dbReference type="Proteomes" id="UP000199656"/>
    </source>
</evidence>
<accession>A0A1H4BDA0</accession>
<dbReference type="STRING" id="408074.SAMN05660909_02046"/>